<feature type="domain" description="Carrier" evidence="4">
    <location>
        <begin position="948"/>
        <end position="1023"/>
    </location>
</feature>
<dbReference type="InterPro" id="IPR020806">
    <property type="entry name" value="PKS_PP-bd"/>
</dbReference>
<dbReference type="GO" id="GO:0031177">
    <property type="term" value="F:phosphopantetheine binding"/>
    <property type="evidence" value="ECO:0007669"/>
    <property type="project" value="InterPro"/>
</dbReference>
<dbReference type="PANTHER" id="PTHR45527">
    <property type="entry name" value="NONRIBOSOMAL PEPTIDE SYNTHETASE"/>
    <property type="match status" value="1"/>
</dbReference>
<dbReference type="GO" id="GO:0016491">
    <property type="term" value="F:oxidoreductase activity"/>
    <property type="evidence" value="ECO:0007669"/>
    <property type="project" value="InterPro"/>
</dbReference>
<dbReference type="FunFam" id="1.10.1200.10:FF:000005">
    <property type="entry name" value="Nonribosomal peptide synthetase 1"/>
    <property type="match status" value="1"/>
</dbReference>
<sequence length="1288" mass="140760">MSAQMNTLQAFLQQHIQSSYTHTSPYLRTLPAMLLAQVHSRKNEIAIADQETEYSYETTLLHAVGIAAALRAKGVSYNDCLGLFIDASADLALATWGILFAGAAYLPLATDYPQDRLSYMVSDARVKLVLTNNRSRERLAGVLLPGVSLLNIDDVAPASITEVDQVLTELLEQDGEDLAYVIYTSGTTGKPKGVAISQQAIANQLAWLTHEGYLLPGHRILQKTPVSFDAAQWELLGMCCGARVVMGQPGVYRDPEALIRQVQQHGITTLQGVPTLLQALSELPAFADCDTLHSLFSGGEGLSRKLASKLLQILPDCRLVNLYGPTECTINATHYRIDQRSLDQEWEIAPIGLPVAGLHYQVLDLQLAPVAAGQTGELFIGGAQLANGYLFRAEQTAEKFLSLPLDAASPQVRMYRTGDLVRVDPDGVLHFVGRTDNQVKFRGYRIELDEIRLAIENHDWVKSAAVFIKENARSGHAQLIGAVELNPNEAKLMDQGAAESHHQTKASRHQIKAQLSGRGFRSDASLAGRQQIALPGQQETAAQRERVFARKTYRFFHGGPVAATDILQLLAAQPEAAPSARLADLDASKLGEMLRYLGQFSSEERLLPKFGYASPGALYATQVYIELNQVADLPAGYYYYHPLQHRLYLLAASSATEPCLRLHFVGKIPAVREVYKNNILEVLEMESGHILGMLDHVLPGYGYGLGLGRHTPEVLARLDCPEEHDYLGSYDIVALAERIDDLAVDIYVQAQQGRIHDLADGNYLYRQGRLDKVSGHLIEQRHVIAINQQVYQRASGGLSFVSQSQAPWRQYLDLGRSLQRVQMNRLGVGTMSSGYSSKSGNNLATALRLNDIVGDAGRESGPSYFCLFGKVSAAQLSHQGMDEDAVHMKGPAELIRADLLNSLPDYMVPGRIAIINQMPHTTSGKVDVQALKQCADFQLADQEQPHVAARTATEQAISQIWCHILQLEEVSVMDDFFALGGNSIQAVAIARAINRQFAAKVPIQLLFSAPTIEKLAQAVSGGDMQTASRAVALAGHDGTLATFCWPGLGGYPMNLRLLGEAVAGERRFYGIQAHGINAGETAFDSIEAMAREDVQLLRSLQPQGPYALWGYSFGARVAYEVAYQLEQQGETVSQLVLLAPGSPRLSHAEPVSRDERELFANPAFLTILLSVFAHDIDPALNADCLLRVDSRATFIRFAAEKFPAIDRTLIDAIANVVAVTYSPDYQIALADKPLCCPISVWRARGDGPSFIADGEQAGLRIRWHDLDVGHYAVLKAEGIAAMQAAVLA</sequence>
<protein>
    <submittedName>
        <fullName evidence="5">IgiD</fullName>
    </submittedName>
</protein>
<dbReference type="GO" id="GO:0005737">
    <property type="term" value="C:cytoplasm"/>
    <property type="evidence" value="ECO:0007669"/>
    <property type="project" value="TreeGrafter"/>
</dbReference>
<dbReference type="InterPro" id="IPR020459">
    <property type="entry name" value="AMP-binding"/>
</dbReference>
<dbReference type="PANTHER" id="PTHR45527:SF1">
    <property type="entry name" value="FATTY ACID SYNTHASE"/>
    <property type="match status" value="1"/>
</dbReference>
<dbReference type="InterPro" id="IPR042099">
    <property type="entry name" value="ANL_N_sf"/>
</dbReference>
<name>Q9RBX4_VOGIN</name>
<dbReference type="PROSITE" id="PS00012">
    <property type="entry name" value="PHOSPHOPANTETHEINE"/>
    <property type="match status" value="1"/>
</dbReference>
<dbReference type="Gene3D" id="3.40.50.12780">
    <property type="entry name" value="N-terminal domain of ligase-like"/>
    <property type="match status" value="1"/>
</dbReference>
<dbReference type="PROSITE" id="PS00455">
    <property type="entry name" value="AMP_BINDING"/>
    <property type="match status" value="1"/>
</dbReference>
<dbReference type="InterPro" id="IPR045851">
    <property type="entry name" value="AMP-bd_C_sf"/>
</dbReference>
<organism evidence="5">
    <name type="scientific">Vogesella indigofera</name>
    <name type="common">Pseudomonas indigofera</name>
    <dbReference type="NCBI Taxonomy" id="45465"/>
    <lineage>
        <taxon>Bacteria</taxon>
        <taxon>Pseudomonadati</taxon>
        <taxon>Pseudomonadota</taxon>
        <taxon>Betaproteobacteria</taxon>
        <taxon>Neisseriales</taxon>
        <taxon>Chromobacteriaceae</taxon>
        <taxon>Vogesella</taxon>
    </lineage>
</organism>
<dbReference type="PROSITE" id="PS50075">
    <property type="entry name" value="CARRIER"/>
    <property type="match status" value="1"/>
</dbReference>
<proteinExistence type="predicted"/>
<dbReference type="InterPro" id="IPR006162">
    <property type="entry name" value="Ppantetheine_attach_site"/>
</dbReference>
<dbReference type="InterPro" id="IPR009081">
    <property type="entry name" value="PP-bd_ACP"/>
</dbReference>
<dbReference type="RefSeq" id="WP_120812864.1">
    <property type="nucleotide sequence ID" value="NZ_RBID01000020.1"/>
</dbReference>
<evidence type="ECO:0000259" key="4">
    <source>
        <dbReference type="PROSITE" id="PS50075"/>
    </source>
</evidence>
<comment type="cofactor">
    <cofactor evidence="1">
        <name>pantetheine 4'-phosphate</name>
        <dbReference type="ChEBI" id="CHEBI:47942"/>
    </cofactor>
</comment>
<dbReference type="Gene3D" id="3.40.50.1820">
    <property type="entry name" value="alpha/beta hydrolase"/>
    <property type="match status" value="1"/>
</dbReference>
<keyword evidence="2" id="KW-0596">Phosphopantetheine</keyword>
<dbReference type="Pfam" id="PF00975">
    <property type="entry name" value="Thioesterase"/>
    <property type="match status" value="1"/>
</dbReference>
<dbReference type="InterPro" id="IPR010071">
    <property type="entry name" value="AA_adenyl_dom"/>
</dbReference>
<gene>
    <name evidence="5" type="primary">igiD</name>
</gene>
<keyword evidence="3" id="KW-0597">Phosphoprotein</keyword>
<dbReference type="Gene3D" id="3.40.109.10">
    <property type="entry name" value="NADH Oxidase"/>
    <property type="match status" value="1"/>
</dbReference>
<dbReference type="Pfam" id="PF00501">
    <property type="entry name" value="AMP-binding"/>
    <property type="match status" value="1"/>
</dbReference>
<dbReference type="InterPro" id="IPR029058">
    <property type="entry name" value="AB_hydrolase_fold"/>
</dbReference>
<dbReference type="Pfam" id="PF00550">
    <property type="entry name" value="PP-binding"/>
    <property type="match status" value="1"/>
</dbReference>
<dbReference type="InterPro" id="IPR020845">
    <property type="entry name" value="AMP-binding_CS"/>
</dbReference>
<accession>Q9RBX4</accession>
<dbReference type="SUPFAM" id="SSF47336">
    <property type="entry name" value="ACP-like"/>
    <property type="match status" value="1"/>
</dbReference>
<dbReference type="NCBIfam" id="TIGR01733">
    <property type="entry name" value="AA-adenyl-dom"/>
    <property type="match status" value="1"/>
</dbReference>
<dbReference type="InterPro" id="IPR001031">
    <property type="entry name" value="Thioesterase"/>
</dbReference>
<dbReference type="ESTHER" id="psein-IGID">
    <property type="family name" value="Thioesterase"/>
</dbReference>
<reference evidence="5" key="1">
    <citation type="submission" date="1998-09" db="EMBL/GenBank/DDBJ databases">
        <title>Structural and regulatory genes controlling indigoidine production in Vogesella indigofera: involvement of a peptide synthetase homolog.</title>
        <authorList>
            <person name="van de Loo F.J."/>
            <person name="Keese P."/>
            <person name="Llewellyn D."/>
        </authorList>
    </citation>
    <scope>NUCLEOTIDE SEQUENCE</scope>
    <source>
        <strain evidence="5">ATCC19706</strain>
    </source>
</reference>
<evidence type="ECO:0000256" key="2">
    <source>
        <dbReference type="ARBA" id="ARBA00022450"/>
    </source>
</evidence>
<dbReference type="GO" id="GO:0043041">
    <property type="term" value="P:amino acid activation for nonribosomal peptide biosynthetic process"/>
    <property type="evidence" value="ECO:0007669"/>
    <property type="project" value="TreeGrafter"/>
</dbReference>
<dbReference type="CDD" id="cd05930">
    <property type="entry name" value="A_NRPS"/>
    <property type="match status" value="1"/>
</dbReference>
<dbReference type="Gene3D" id="3.30.300.30">
    <property type="match status" value="2"/>
</dbReference>
<dbReference type="EMBL" id="AF088856">
    <property type="protein sequence ID" value="AAD54007.1"/>
    <property type="molecule type" value="Genomic_DNA"/>
</dbReference>
<evidence type="ECO:0000256" key="1">
    <source>
        <dbReference type="ARBA" id="ARBA00001957"/>
    </source>
</evidence>
<dbReference type="InterPro" id="IPR000415">
    <property type="entry name" value="Nitroreductase-like"/>
</dbReference>
<dbReference type="PRINTS" id="PR00154">
    <property type="entry name" value="AMPBINDING"/>
</dbReference>
<dbReference type="GO" id="GO:0044550">
    <property type="term" value="P:secondary metabolite biosynthetic process"/>
    <property type="evidence" value="ECO:0007669"/>
    <property type="project" value="TreeGrafter"/>
</dbReference>
<evidence type="ECO:0000256" key="3">
    <source>
        <dbReference type="ARBA" id="ARBA00022553"/>
    </source>
</evidence>
<dbReference type="InterPro" id="IPR000873">
    <property type="entry name" value="AMP-dep_synth/lig_dom"/>
</dbReference>
<dbReference type="SUPFAM" id="SSF56801">
    <property type="entry name" value="Acetyl-CoA synthetase-like"/>
    <property type="match status" value="1"/>
</dbReference>
<dbReference type="SUPFAM" id="SSF53474">
    <property type="entry name" value="alpha/beta-Hydrolases"/>
    <property type="match status" value="1"/>
</dbReference>
<dbReference type="InterPro" id="IPR036736">
    <property type="entry name" value="ACP-like_sf"/>
</dbReference>
<evidence type="ECO:0000313" key="5">
    <source>
        <dbReference type="EMBL" id="AAD54007.1"/>
    </source>
</evidence>
<dbReference type="SMART" id="SM00823">
    <property type="entry name" value="PKS_PP"/>
    <property type="match status" value="1"/>
</dbReference>
<dbReference type="Gene3D" id="1.10.1200.10">
    <property type="entry name" value="ACP-like"/>
    <property type="match status" value="1"/>
</dbReference>